<dbReference type="PANTHER" id="PTHR10953:SF29">
    <property type="entry name" value="NEDD8-ACTIVATING ENZYME E1 REGULATORY SUBUNIT"/>
    <property type="match status" value="1"/>
</dbReference>
<evidence type="ECO:0000259" key="5">
    <source>
        <dbReference type="Pfam" id="PF00899"/>
    </source>
</evidence>
<comment type="similarity">
    <text evidence="2 4">Belongs to the ubiquitin-activating E1 family. ULA1 subfamily.</text>
</comment>
<evidence type="ECO:0000256" key="4">
    <source>
        <dbReference type="PIRNR" id="PIRNR039099"/>
    </source>
</evidence>
<dbReference type="SUPFAM" id="SSF69572">
    <property type="entry name" value="Activating enzymes of the ubiquitin-like proteins"/>
    <property type="match status" value="1"/>
</dbReference>
<feature type="domain" description="THIF-type NAD/FAD binding fold" evidence="5">
    <location>
        <begin position="9"/>
        <end position="512"/>
    </location>
</feature>
<dbReference type="GO" id="GO:0019781">
    <property type="term" value="F:NEDD8 activating enzyme activity"/>
    <property type="evidence" value="ECO:0007669"/>
    <property type="project" value="UniProtKB-UniRule"/>
</dbReference>
<dbReference type="Gene3D" id="3.40.50.720">
    <property type="entry name" value="NAD(P)-binding Rossmann-like Domain"/>
    <property type="match status" value="2"/>
</dbReference>
<comment type="pathway">
    <text evidence="1 4">Protein modification; protein neddylation.</text>
</comment>
<proteinExistence type="inferred from homology"/>
<dbReference type="InterPro" id="IPR000594">
    <property type="entry name" value="ThiF_NAD_FAD-bd"/>
</dbReference>
<reference evidence="6 7" key="1">
    <citation type="journal article" date="2024" name="Nat. Commun.">
        <title>Phylogenomics reveals the evolutionary origins of lichenization in chlorophyte algae.</title>
        <authorList>
            <person name="Puginier C."/>
            <person name="Libourel C."/>
            <person name="Otte J."/>
            <person name="Skaloud P."/>
            <person name="Haon M."/>
            <person name="Grisel S."/>
            <person name="Petersen M."/>
            <person name="Berrin J.G."/>
            <person name="Delaux P.M."/>
            <person name="Dal Grande F."/>
            <person name="Keller J."/>
        </authorList>
    </citation>
    <scope>NUCLEOTIDE SEQUENCE [LARGE SCALE GENOMIC DNA]</scope>
    <source>
        <strain evidence="6 7">SAG 245.80</strain>
    </source>
</reference>
<comment type="caution">
    <text evidence="6">The sequence shown here is derived from an EMBL/GenBank/DDBJ whole genome shotgun (WGS) entry which is preliminary data.</text>
</comment>
<dbReference type="Proteomes" id="UP001445335">
    <property type="component" value="Unassembled WGS sequence"/>
</dbReference>
<gene>
    <name evidence="6" type="ORF">WJX81_007869</name>
</gene>
<dbReference type="GO" id="GO:0045116">
    <property type="term" value="P:protein neddylation"/>
    <property type="evidence" value="ECO:0007669"/>
    <property type="project" value="UniProtKB-UniRule"/>
</dbReference>
<name>A0AAW1RDL7_9CHLO</name>
<dbReference type="InterPro" id="IPR035985">
    <property type="entry name" value="Ubiquitin-activating_enz"/>
</dbReference>
<evidence type="ECO:0000313" key="7">
    <source>
        <dbReference type="Proteomes" id="UP001445335"/>
    </source>
</evidence>
<evidence type="ECO:0000256" key="2">
    <source>
        <dbReference type="ARBA" id="ARBA00006868"/>
    </source>
</evidence>
<keyword evidence="7" id="KW-1185">Reference proteome</keyword>
<organism evidence="6 7">
    <name type="scientific">Elliptochloris bilobata</name>
    <dbReference type="NCBI Taxonomy" id="381761"/>
    <lineage>
        <taxon>Eukaryota</taxon>
        <taxon>Viridiplantae</taxon>
        <taxon>Chlorophyta</taxon>
        <taxon>core chlorophytes</taxon>
        <taxon>Trebouxiophyceae</taxon>
        <taxon>Trebouxiophyceae incertae sedis</taxon>
        <taxon>Elliptochloris clade</taxon>
        <taxon>Elliptochloris</taxon>
    </lineage>
</organism>
<evidence type="ECO:0000256" key="3">
    <source>
        <dbReference type="ARBA" id="ARBA00022786"/>
    </source>
</evidence>
<dbReference type="AlphaFoldDB" id="A0AAW1RDL7"/>
<evidence type="ECO:0000256" key="1">
    <source>
        <dbReference type="ARBA" id="ARBA00005032"/>
    </source>
</evidence>
<sequence>MARSTDSKENNKAALEGARICVLGSGPTATEVLKNLVLGGIASFTVVDDVRVGPRDLGNNFMLEASSVGQSRAAAATALLQELNDAVAGSFVDEAPDALLAANPRFLAEFSLVIATQMMEAQMMRLDVACRELGVPLLCVRAYGLVGYLRASLPEHCVVEAKPDNTIEDLRLHRPWPELTAFSRCFDLAAVDDVTHRHVPWAVLLIQALSAWHDAHMGRLPATAEEKTQFRTLLQSWQRSAAGVPMQEENFDEALAHVRKVFAPPTIPAEVAALMRDECATALTPGSDIFWVLVAALRGFVEGEGGGDLPLEGSIPDMTATTEAFLALQRLYRERAEADAAAVEARAAALLKRLGRDPGQLQRAAVRLFAKNARNLHVVRWRRLGEARGAAQGDVLRGALASEDTGANAGLLLLLRAVDRFHAAHGRFPGTYDGGLEEDVSLLRARLAPLLTEVGAPGSAVADDLVGEVVRFGACELHCVAAVMGAAAAQEAIKLLTRQFVPLGGTLVYNAMASTSSVFPL</sequence>
<dbReference type="EMBL" id="JALJOU010000045">
    <property type="protein sequence ID" value="KAK9831545.1"/>
    <property type="molecule type" value="Genomic_DNA"/>
</dbReference>
<dbReference type="PIRSF" id="PIRSF039099">
    <property type="entry name" value="APP-BP1"/>
    <property type="match status" value="1"/>
</dbReference>
<evidence type="ECO:0000313" key="6">
    <source>
        <dbReference type="EMBL" id="KAK9831545.1"/>
    </source>
</evidence>
<dbReference type="Pfam" id="PF00899">
    <property type="entry name" value="ThiF"/>
    <property type="match status" value="1"/>
</dbReference>
<dbReference type="GO" id="GO:0005737">
    <property type="term" value="C:cytoplasm"/>
    <property type="evidence" value="ECO:0007669"/>
    <property type="project" value="TreeGrafter"/>
</dbReference>
<dbReference type="PANTHER" id="PTHR10953">
    <property type="entry name" value="UBIQUITIN-ACTIVATING ENZYME E1"/>
    <property type="match status" value="1"/>
</dbReference>
<protein>
    <recommendedName>
        <fullName evidence="4">NEDD8-activating enzyme E1 regulatory subunit</fullName>
    </recommendedName>
</protein>
<dbReference type="InterPro" id="IPR045886">
    <property type="entry name" value="ThiF/MoeB/HesA"/>
</dbReference>
<keyword evidence="3 4" id="KW-0833">Ubl conjugation pathway</keyword>
<comment type="function">
    <text evidence="4">Regulatory subunit of the dimeric E1 enzyme. E1 activates RUB1/NEDD8 by first adenylating its C-terminal glycine residue with ATP, thereafter linking this residue to the side chain of the catalytic cysteine, yielding a RUB1-ECR1 thioester and free AMP. E1 finally transfers RUB1 to the catalytic cysteine of RCE1.</text>
</comment>
<accession>A0AAW1RDL7</accession>
<dbReference type="InterPro" id="IPR030667">
    <property type="entry name" value="APP-BP1"/>
</dbReference>